<evidence type="ECO:0000256" key="10">
    <source>
        <dbReference type="ARBA" id="ARBA00023329"/>
    </source>
</evidence>
<reference evidence="11 12" key="1">
    <citation type="journal article" date="2023" name="Commun. Biol.">
        <title>Genome analysis of Parmales, the sister group of diatoms, reveals the evolutionary specialization of diatoms from phago-mixotrophs to photoautotrophs.</title>
        <authorList>
            <person name="Ban H."/>
            <person name="Sato S."/>
            <person name="Yoshikawa S."/>
            <person name="Yamada K."/>
            <person name="Nakamura Y."/>
            <person name="Ichinomiya M."/>
            <person name="Sato N."/>
            <person name="Blanc-Mathieu R."/>
            <person name="Endo H."/>
            <person name="Kuwata A."/>
            <person name="Ogata H."/>
        </authorList>
    </citation>
    <scope>NUCLEOTIDE SEQUENCE [LARGE SCALE GENOMIC DNA]</scope>
</reference>
<evidence type="ECO:0000256" key="2">
    <source>
        <dbReference type="ARBA" id="ARBA00004347"/>
    </source>
</evidence>
<protein>
    <recommendedName>
        <fullName evidence="13">Coatomer subunit epsilon</fullName>
    </recommendedName>
</protein>
<evidence type="ECO:0000256" key="4">
    <source>
        <dbReference type="ARBA" id="ARBA00022448"/>
    </source>
</evidence>
<evidence type="ECO:0000256" key="9">
    <source>
        <dbReference type="ARBA" id="ARBA00023136"/>
    </source>
</evidence>
<dbReference type="EMBL" id="BRYB01004789">
    <property type="protein sequence ID" value="GMI36852.1"/>
    <property type="molecule type" value="Genomic_DNA"/>
</dbReference>
<evidence type="ECO:0000313" key="11">
    <source>
        <dbReference type="EMBL" id="GMI36852.1"/>
    </source>
</evidence>
<keyword evidence="6" id="KW-0931">ER-Golgi transport</keyword>
<keyword evidence="7" id="KW-0653">Protein transport</keyword>
<evidence type="ECO:0000256" key="7">
    <source>
        <dbReference type="ARBA" id="ARBA00022927"/>
    </source>
</evidence>
<dbReference type="PANTHER" id="PTHR10805:SF0">
    <property type="entry name" value="COATOMER SUBUNIT EPSILON"/>
    <property type="match status" value="1"/>
</dbReference>
<evidence type="ECO:0008006" key="13">
    <source>
        <dbReference type="Google" id="ProtNLM"/>
    </source>
</evidence>
<gene>
    <name evidence="11" type="ORF">TeGR_g8520</name>
</gene>
<evidence type="ECO:0000256" key="5">
    <source>
        <dbReference type="ARBA" id="ARBA00022490"/>
    </source>
</evidence>
<name>A0ABQ6MZD4_9STRA</name>
<dbReference type="PANTHER" id="PTHR10805">
    <property type="entry name" value="COATOMER SUBUNIT EPSILON"/>
    <property type="match status" value="1"/>
</dbReference>
<dbReference type="InterPro" id="IPR011990">
    <property type="entry name" value="TPR-like_helical_dom_sf"/>
</dbReference>
<sequence>MDESAALPRSLPPALRLERDELLMRSHLGLGSYSTVANAVADGAPASLRAVALLGSALADPSLAPAAAIQAQEMLADADVAASATAQVVLCAVFLHAGELAPALKIASAGTTLEHLALAVQIQLRLERSDLARQSLALMVRADEDAPLTQLAAAQVATAGGAATAKDAVYALTTLSEQYGPSVPLLNALAAAKITAGDHQGALSSLSSALAASSELPSPPPSLPDTYANLLAVLARTDQGKAAGVLEKFRGEFPDHPYVRRIGVLEGAFDRVKGQFK</sequence>
<dbReference type="Pfam" id="PF04733">
    <property type="entry name" value="Coatomer_E"/>
    <property type="match status" value="1"/>
</dbReference>
<keyword evidence="8" id="KW-0333">Golgi apparatus</keyword>
<organism evidence="11 12">
    <name type="scientific">Tetraparma gracilis</name>
    <dbReference type="NCBI Taxonomy" id="2962635"/>
    <lineage>
        <taxon>Eukaryota</taxon>
        <taxon>Sar</taxon>
        <taxon>Stramenopiles</taxon>
        <taxon>Ochrophyta</taxon>
        <taxon>Bolidophyceae</taxon>
        <taxon>Parmales</taxon>
        <taxon>Triparmaceae</taxon>
        <taxon>Tetraparma</taxon>
    </lineage>
</organism>
<comment type="subcellular location">
    <subcellularLocation>
        <location evidence="2">Cytoplasmic vesicle</location>
        <location evidence="2">COPI-coated vesicle membrane</location>
        <topology evidence="2">Peripheral membrane protein</topology>
        <orientation evidence="2">Cytoplasmic side</orientation>
    </subcellularLocation>
    <subcellularLocation>
        <location evidence="1">Golgi apparatus membrane</location>
        <topology evidence="1">Peripheral membrane protein</topology>
        <orientation evidence="1">Cytoplasmic side</orientation>
    </subcellularLocation>
</comment>
<keyword evidence="4" id="KW-0813">Transport</keyword>
<comment type="similarity">
    <text evidence="3">Belongs to the COPE family.</text>
</comment>
<dbReference type="InterPro" id="IPR006822">
    <property type="entry name" value="Coatomer_esu"/>
</dbReference>
<proteinExistence type="inferred from homology"/>
<evidence type="ECO:0000313" key="12">
    <source>
        <dbReference type="Proteomes" id="UP001165060"/>
    </source>
</evidence>
<evidence type="ECO:0000256" key="3">
    <source>
        <dbReference type="ARBA" id="ARBA00008827"/>
    </source>
</evidence>
<keyword evidence="10" id="KW-0968">Cytoplasmic vesicle</keyword>
<evidence type="ECO:0000256" key="1">
    <source>
        <dbReference type="ARBA" id="ARBA00004255"/>
    </source>
</evidence>
<evidence type="ECO:0000256" key="8">
    <source>
        <dbReference type="ARBA" id="ARBA00023034"/>
    </source>
</evidence>
<dbReference type="Gene3D" id="1.25.40.10">
    <property type="entry name" value="Tetratricopeptide repeat domain"/>
    <property type="match status" value="1"/>
</dbReference>
<keyword evidence="9" id="KW-0472">Membrane</keyword>
<keyword evidence="12" id="KW-1185">Reference proteome</keyword>
<comment type="caution">
    <text evidence="11">The sequence shown here is derived from an EMBL/GenBank/DDBJ whole genome shotgun (WGS) entry which is preliminary data.</text>
</comment>
<evidence type="ECO:0000256" key="6">
    <source>
        <dbReference type="ARBA" id="ARBA00022892"/>
    </source>
</evidence>
<accession>A0ABQ6MZD4</accession>
<dbReference type="Proteomes" id="UP001165060">
    <property type="component" value="Unassembled WGS sequence"/>
</dbReference>
<keyword evidence="5" id="KW-0963">Cytoplasm</keyword>